<dbReference type="Pfam" id="PF23823">
    <property type="entry name" value="DUF7193"/>
    <property type="match status" value="1"/>
</dbReference>
<protein>
    <recommendedName>
        <fullName evidence="3">Virion structural protein</fullName>
    </recommendedName>
</protein>
<name>A0A514A157_9CAUD</name>
<evidence type="ECO:0000313" key="1">
    <source>
        <dbReference type="EMBL" id="QDH47013.1"/>
    </source>
</evidence>
<dbReference type="InterPro" id="IPR055617">
    <property type="entry name" value="DUF7193"/>
</dbReference>
<evidence type="ECO:0000313" key="2">
    <source>
        <dbReference type="Proteomes" id="UP000318420"/>
    </source>
</evidence>
<dbReference type="Proteomes" id="UP000318420">
    <property type="component" value="Segment"/>
</dbReference>
<sequence length="1149" mass="131975">MADQTAKFQLERARSFVSGSDLSVTFNIIPATPDEKALLAHVEDLDKVTNTVGSTRTPTSQKFDSAKQTISFIIPVVRSDAKNMTYIFIGDVTIDGVRYPYNYSLTIEPVDVEVNKLFDDGIDMVFEFGYTVHNTKLPVTIPGVVTLNEGSYVKEGAELRKVSETTAAGVALYRVEIELFQVKHPRLFIKGSVAFEYPEYTIYVPFEKWQDENIAWESYPRPLVDYAKKHMWGHRELDNNYQLKLGRVSPANGLINNFFFAGKTFLLPGPSHFYHVFSMGGFDINFWNMGQRKLDWWPFNTWKTLSEISNQRGTSLDVYNGRGRMFPRGDVWMLNTYQGVTFIAMPVTQMYPIPMDKNMYIRCYTSDINTATISEEEQTKYRFGYAFREYSDPADFTYITEQYSMYNSFNTGRVQFFLNGVVSDISKYVRVSGDLLEVAYDPTIGQTHTYKFKDLADFYSVMDEKRKLIIFPGDLSKPRYYKYHNDIDVYVVNRRTKQALYYHRNKVDAIRQLTHHDFALAAGYVEFLISELMNMDSTKRTTVNDIDIQIYHRETKWKFELGPTSSRINDLYLLEDPEKILGAMTGAQSTVKEWSAPELEKGATNFVLNAILQELSTTTVREGLGYNGCSVALSASPLYMPYITPGDPGFEDVFPTPPYETGLGYRIPASYVESSTAYEYDKNGLYIRKVGVIKSGWYKPGPDCYYVEFVVGQASTWLDCAISRTDVKLRPGFGFRVYTAGWLIDPDDPEVPDNSLFKKEFNITADGKEIYPEPYEIKIYGDGENTAPDLEIVTSGGRPDGKWVDVTGTDEYRIVNGYISWNFDTRNKVGMVIFDTVHLFNQFELYHIDNSISFQIMHTWDIGGLPLPIEPGQIDLWINGHPAIENVDYVLDFPNVYVISKMWLKEGGRNTFAYRGRGLSGKGLIPSSELGFVYDGVLGINGRYNLRIDRPTKTIINGRLYLTEALDWSEDINHGQNVGALNGMPYEVKHIYCDNKYVEQFDLHWGFDAARELDQRISDYLTVNADYKQNLPVDYPYLEEDRYRLFSPFMNQLANEMQLGFLTVPAPTETEIGYSDQAIDDITRPYQWLLKYDPSQMDLDLRYFMIHPYSNLQRITVTPNQLTVLSRVNDLYLKGKLRIEGFFEVKHDV</sequence>
<proteinExistence type="predicted"/>
<reference evidence="1 2" key="1">
    <citation type="submission" date="2019-04" db="EMBL/GenBank/DDBJ databases">
        <title>Novel bacteriophages capable of disrupting biofilms from clinical strains of Aeromonas hydrophila with intrinsic antibiotic resistance.</title>
        <authorList>
            <person name="Kabwe M."/>
            <person name="Brown T.L."/>
            <person name="Speirs L."/>
            <person name="Ku H."/>
            <person name="Leach M."/>
            <person name="Chan H.T."/>
            <person name="Petrovski S."/>
            <person name="Lock P."/>
            <person name="Tucci J."/>
        </authorList>
    </citation>
    <scope>NUCLEOTIDE SEQUENCE [LARGE SCALE GENOMIC DNA]</scope>
</reference>
<organism evidence="1 2">
    <name type="scientific">Aeromonas phage LAh10</name>
    <dbReference type="NCBI Taxonomy" id="2591025"/>
    <lineage>
        <taxon>Viruses</taxon>
        <taxon>Duplodnaviria</taxon>
        <taxon>Heunggongvirae</taxon>
        <taxon>Uroviricota</taxon>
        <taxon>Caudoviricetes</taxon>
        <taxon>Chimalliviridae</taxon>
        <taxon>Ludhianavirus</taxon>
        <taxon>Ludhianavirus LAh10</taxon>
    </lineage>
</organism>
<evidence type="ECO:0008006" key="3">
    <source>
        <dbReference type="Google" id="ProtNLM"/>
    </source>
</evidence>
<accession>A0A514A157</accession>
<dbReference type="EMBL" id="MK838116">
    <property type="protein sequence ID" value="QDH47013.1"/>
    <property type="molecule type" value="Genomic_DNA"/>
</dbReference>
<gene>
    <name evidence="1" type="ORF">LAh10_173</name>
</gene>
<keyword evidence="2" id="KW-1185">Reference proteome</keyword>